<evidence type="ECO:0000313" key="3">
    <source>
        <dbReference type="Proteomes" id="UP000286931"/>
    </source>
</evidence>
<sequence length="247" mass="25950">MPLRRPPRGWSHGAILAAVIAAALIVGGLGVTGWVVLADPDLDLWGHDPSDASEESPFDSSPPYGVPSAPPVGGSYTGPPFSPSPSRTPDPLDKAFAAVGTGDCVNVFIRGGEWNRKAPDVVACRAADAYMSVASTRDDATCEAGGGRTFWRHTNDDGSRVKLCLERQFRAGQCFPGTRSEDDTMRAQLSTLWDCDATTVPQGSTHVMKITGLLSAGSAVGSCPGDPGKRQRGWTAYNGLLVCAESM</sequence>
<keyword evidence="3" id="KW-1185">Reference proteome</keyword>
<feature type="region of interest" description="Disordered" evidence="1">
    <location>
        <begin position="47"/>
        <end position="93"/>
    </location>
</feature>
<comment type="caution">
    <text evidence="2">The sequence shown here is derived from an EMBL/GenBank/DDBJ whole genome shotgun (WGS) entry which is preliminary data.</text>
</comment>
<proteinExistence type="predicted"/>
<organism evidence="2 3">
    <name type="scientific">Embleya hyalina</name>
    <dbReference type="NCBI Taxonomy" id="516124"/>
    <lineage>
        <taxon>Bacteria</taxon>
        <taxon>Bacillati</taxon>
        <taxon>Actinomycetota</taxon>
        <taxon>Actinomycetes</taxon>
        <taxon>Kitasatosporales</taxon>
        <taxon>Streptomycetaceae</taxon>
        <taxon>Embleya</taxon>
    </lineage>
</organism>
<evidence type="ECO:0000256" key="1">
    <source>
        <dbReference type="SAM" id="MobiDB-lite"/>
    </source>
</evidence>
<reference evidence="2 3" key="1">
    <citation type="submission" date="2018-12" db="EMBL/GenBank/DDBJ databases">
        <title>Draft genome sequence of Embleya hyalina NBRC 13850T.</title>
        <authorList>
            <person name="Komaki H."/>
            <person name="Hosoyama A."/>
            <person name="Kimura A."/>
            <person name="Ichikawa N."/>
            <person name="Tamura T."/>
        </authorList>
    </citation>
    <scope>NUCLEOTIDE SEQUENCE [LARGE SCALE GENOMIC DNA]</scope>
    <source>
        <strain evidence="2 3">NBRC 13850</strain>
    </source>
</reference>
<evidence type="ECO:0000313" key="2">
    <source>
        <dbReference type="EMBL" id="GCD96126.1"/>
    </source>
</evidence>
<gene>
    <name evidence="2" type="ORF">EHYA_03810</name>
</gene>
<protein>
    <submittedName>
        <fullName evidence="2">Uncharacterized protein</fullName>
    </submittedName>
</protein>
<dbReference type="EMBL" id="BIFH01000019">
    <property type="protein sequence ID" value="GCD96126.1"/>
    <property type="molecule type" value="Genomic_DNA"/>
</dbReference>
<dbReference type="Proteomes" id="UP000286931">
    <property type="component" value="Unassembled WGS sequence"/>
</dbReference>
<name>A0A401YNE8_9ACTN</name>
<dbReference type="AlphaFoldDB" id="A0A401YNE8"/>
<accession>A0A401YNE8</accession>